<feature type="region of interest" description="Disordered" evidence="1">
    <location>
        <begin position="79"/>
        <end position="110"/>
    </location>
</feature>
<dbReference type="Proteomes" id="UP001551482">
    <property type="component" value="Unassembled WGS sequence"/>
</dbReference>
<proteinExistence type="predicted"/>
<accession>A0ABV3DF65</accession>
<feature type="compositionally biased region" description="Basic and acidic residues" evidence="1">
    <location>
        <begin position="80"/>
        <end position="107"/>
    </location>
</feature>
<sequence>MREPWEPYEETGETVAFGEPRVPGESGRPGRSVEPGEPGELTLPEEPEETVAGPTPSRRAGIRFLVSGRDVAHRCRLRGSGRDIHGQPRSECVRDALGHTHGDDGGRPDNGAGVGNAVHDAAQGHDSGIDGPADGARVKKGTVIDITRVFGCG</sequence>
<reference evidence="2 3" key="1">
    <citation type="submission" date="2024-06" db="EMBL/GenBank/DDBJ databases">
        <title>The Natural Products Discovery Center: Release of the First 8490 Sequenced Strains for Exploring Actinobacteria Biosynthetic Diversity.</title>
        <authorList>
            <person name="Kalkreuter E."/>
            <person name="Kautsar S.A."/>
            <person name="Yang D."/>
            <person name="Bader C.D."/>
            <person name="Teijaro C.N."/>
            <person name="Fluegel L."/>
            <person name="Davis C.M."/>
            <person name="Simpson J.R."/>
            <person name="Lauterbach L."/>
            <person name="Steele A.D."/>
            <person name="Gui C."/>
            <person name="Meng S."/>
            <person name="Li G."/>
            <person name="Viehrig K."/>
            <person name="Ye F."/>
            <person name="Su P."/>
            <person name="Kiefer A.F."/>
            <person name="Nichols A."/>
            <person name="Cepeda A.J."/>
            <person name="Yan W."/>
            <person name="Fan B."/>
            <person name="Jiang Y."/>
            <person name="Adhikari A."/>
            <person name="Zheng C.-J."/>
            <person name="Schuster L."/>
            <person name="Cowan T.M."/>
            <person name="Smanski M.J."/>
            <person name="Chevrette M.G."/>
            <person name="De Carvalho L.P.S."/>
            <person name="Shen B."/>
        </authorList>
    </citation>
    <scope>NUCLEOTIDE SEQUENCE [LARGE SCALE GENOMIC DNA]</scope>
    <source>
        <strain evidence="2 3">NPDC048946</strain>
    </source>
</reference>
<organism evidence="2 3">
    <name type="scientific">Streptodolium elevatio</name>
    <dbReference type="NCBI Taxonomy" id="3157996"/>
    <lineage>
        <taxon>Bacteria</taxon>
        <taxon>Bacillati</taxon>
        <taxon>Actinomycetota</taxon>
        <taxon>Actinomycetes</taxon>
        <taxon>Kitasatosporales</taxon>
        <taxon>Streptomycetaceae</taxon>
        <taxon>Streptodolium</taxon>
    </lineage>
</organism>
<evidence type="ECO:0000313" key="2">
    <source>
        <dbReference type="EMBL" id="MEU8134390.1"/>
    </source>
</evidence>
<feature type="region of interest" description="Disordered" evidence="1">
    <location>
        <begin position="1"/>
        <end position="60"/>
    </location>
</feature>
<feature type="compositionally biased region" description="Acidic residues" evidence="1">
    <location>
        <begin position="1"/>
        <end position="12"/>
    </location>
</feature>
<gene>
    <name evidence="2" type="ORF">AB0C36_12860</name>
</gene>
<protein>
    <submittedName>
        <fullName evidence="2">Uncharacterized protein</fullName>
    </submittedName>
</protein>
<evidence type="ECO:0000256" key="1">
    <source>
        <dbReference type="SAM" id="MobiDB-lite"/>
    </source>
</evidence>
<keyword evidence="3" id="KW-1185">Reference proteome</keyword>
<name>A0ABV3DF65_9ACTN</name>
<dbReference type="EMBL" id="JBEZFP010000026">
    <property type="protein sequence ID" value="MEU8134390.1"/>
    <property type="molecule type" value="Genomic_DNA"/>
</dbReference>
<comment type="caution">
    <text evidence="2">The sequence shown here is derived from an EMBL/GenBank/DDBJ whole genome shotgun (WGS) entry which is preliminary data.</text>
</comment>
<dbReference type="RefSeq" id="WP_358353006.1">
    <property type="nucleotide sequence ID" value="NZ_JBEZFP010000026.1"/>
</dbReference>
<evidence type="ECO:0000313" key="3">
    <source>
        <dbReference type="Proteomes" id="UP001551482"/>
    </source>
</evidence>